<dbReference type="PANTHER" id="PTHR43409:SF7">
    <property type="entry name" value="BLL1977 PROTEIN"/>
    <property type="match status" value="1"/>
</dbReference>
<keyword evidence="5" id="KW-0479">Metal-binding</keyword>
<dbReference type="SFLD" id="SFLDG01082">
    <property type="entry name" value="B12-binding_domain_containing"/>
    <property type="match status" value="1"/>
</dbReference>
<dbReference type="AlphaFoldDB" id="A0A059XXY8"/>
<evidence type="ECO:0000256" key="6">
    <source>
        <dbReference type="ARBA" id="ARBA00023004"/>
    </source>
</evidence>
<keyword evidence="6" id="KW-0408">Iron</keyword>
<gene>
    <name evidence="10" type="ORF">Y981_02545</name>
</gene>
<keyword evidence="7" id="KW-0411">Iron-sulfur</keyword>
<dbReference type="InterPro" id="IPR007197">
    <property type="entry name" value="rSAM"/>
</dbReference>
<dbReference type="PANTHER" id="PTHR43409">
    <property type="entry name" value="ANAEROBIC MAGNESIUM-PROTOPORPHYRIN IX MONOMETHYL ESTER CYCLASE-RELATED"/>
    <property type="match status" value="1"/>
</dbReference>
<evidence type="ECO:0000256" key="4">
    <source>
        <dbReference type="ARBA" id="ARBA00022691"/>
    </source>
</evidence>
<dbReference type="InterPro" id="IPR006638">
    <property type="entry name" value="Elp3/MiaA/NifB-like_rSAM"/>
</dbReference>
<evidence type="ECO:0000313" key="11">
    <source>
        <dbReference type="Proteomes" id="UP000027059"/>
    </source>
</evidence>
<evidence type="ECO:0000256" key="3">
    <source>
        <dbReference type="ARBA" id="ARBA00022679"/>
    </source>
</evidence>
<dbReference type="Gene3D" id="3.40.50.280">
    <property type="entry name" value="Cobalamin-binding domain"/>
    <property type="match status" value="1"/>
</dbReference>
<dbReference type="SMART" id="SM00729">
    <property type="entry name" value="Elp3"/>
    <property type="match status" value="1"/>
</dbReference>
<dbReference type="GO" id="GO:0046872">
    <property type="term" value="F:metal ion binding"/>
    <property type="evidence" value="ECO:0007669"/>
    <property type="project" value="UniProtKB-KW"/>
</dbReference>
<dbReference type="SFLD" id="SFLDG01123">
    <property type="entry name" value="methyltransferase_(Class_B)"/>
    <property type="match status" value="1"/>
</dbReference>
<feature type="domain" description="Radical SAM core" evidence="9">
    <location>
        <begin position="160"/>
        <end position="388"/>
    </location>
</feature>
<dbReference type="GO" id="GO:0005829">
    <property type="term" value="C:cytosol"/>
    <property type="evidence" value="ECO:0007669"/>
    <property type="project" value="TreeGrafter"/>
</dbReference>
<dbReference type="RefSeq" id="WP_014960253.1">
    <property type="nucleotide sequence ID" value="NZ_CP007243.1"/>
</dbReference>
<dbReference type="EMBL" id="CP007243">
    <property type="protein sequence ID" value="AIA30092.1"/>
    <property type="molecule type" value="Genomic_DNA"/>
</dbReference>
<keyword evidence="11" id="KW-1185">Reference proteome</keyword>
<dbReference type="CDD" id="cd01335">
    <property type="entry name" value="Radical_SAM"/>
    <property type="match status" value="1"/>
</dbReference>
<protein>
    <submittedName>
        <fullName evidence="10">Radical SAM protein</fullName>
    </submittedName>
</protein>
<dbReference type="PROSITE" id="PS51332">
    <property type="entry name" value="B12_BINDING"/>
    <property type="match status" value="1"/>
</dbReference>
<sequence>MRGKQLNVLFIQPTLMRLDGSPVKARKRLIMTMVTSYLAGLTPSSDNVTVIDDKVEEIPWNGDFDLVAITTTTGSAQRAYQIAGRFRERKIPVVMGGFHATLHPAEILTHADSVVVGEAENVWGELLDDVRDGKLRSIYKAEQPCDMKSLPRPKYELLDWKRYRVHLMPIQATRGCNYHCDFCEVPVVYNGAYRMRPIEDIVQEIEEQKRITGNNQFQFIDDQLTGKHTFARELFKALRPLGITWSCLWTLNTNHDEELLDLAIQAGCQHVNIGMESINQDNLNEIHKKQNHVKDYMTLLKAMEKRGLLYSLNLMFGLDHDTPDVFEATYRFLEEVRAPMAFFSIVSPREGTPLRERLDKELRVINPMADQYSSGHKCMFVPKNMTPEEVEKGIDWLQRKFYSLGSIRKRFLFPLSPYALRRDGIPSNLFFHYVSKKGVDTVEYY</sequence>
<reference evidence="11" key="1">
    <citation type="submission" date="2014-02" db="EMBL/GenBank/DDBJ databases">
        <title>Complete genome sequence and comparative genomic analysis of the nitrogen-fixing bacterium Leptospirillum ferriphilum YSK.</title>
        <authorList>
            <person name="Guo X."/>
            <person name="Yin H."/>
            <person name="Liang Y."/>
            <person name="Hu Q."/>
            <person name="Ma L."/>
            <person name="Xiao Y."/>
            <person name="Zhang X."/>
            <person name="Qiu G."/>
            <person name="Liu X."/>
        </authorList>
    </citation>
    <scope>NUCLEOTIDE SEQUENCE [LARGE SCALE GENOMIC DNA]</scope>
    <source>
        <strain evidence="11">YSK</strain>
    </source>
</reference>
<dbReference type="InterPro" id="IPR058240">
    <property type="entry name" value="rSAM_sf"/>
</dbReference>
<dbReference type="KEGG" id="lfp:Y981_02545"/>
<evidence type="ECO:0000259" key="9">
    <source>
        <dbReference type="PROSITE" id="PS51918"/>
    </source>
</evidence>
<dbReference type="GO" id="GO:0031419">
    <property type="term" value="F:cobalamin binding"/>
    <property type="evidence" value="ECO:0007669"/>
    <property type="project" value="InterPro"/>
</dbReference>
<organism evidence="10 11">
    <name type="scientific">Leptospirillum ferriphilum YSK</name>
    <dbReference type="NCBI Taxonomy" id="1441628"/>
    <lineage>
        <taxon>Bacteria</taxon>
        <taxon>Pseudomonadati</taxon>
        <taxon>Nitrospirota</taxon>
        <taxon>Nitrospiria</taxon>
        <taxon>Nitrospirales</taxon>
        <taxon>Nitrospiraceae</taxon>
        <taxon>Leptospirillum</taxon>
    </lineage>
</organism>
<feature type="domain" description="B12-binding" evidence="8">
    <location>
        <begin position="51"/>
        <end position="137"/>
    </location>
</feature>
<evidence type="ECO:0000256" key="1">
    <source>
        <dbReference type="ARBA" id="ARBA00001966"/>
    </source>
</evidence>
<name>A0A059XXY8_9BACT</name>
<dbReference type="GO" id="GO:0051539">
    <property type="term" value="F:4 iron, 4 sulfur cluster binding"/>
    <property type="evidence" value="ECO:0007669"/>
    <property type="project" value="UniProtKB-KW"/>
</dbReference>
<reference evidence="10 11" key="2">
    <citation type="journal article" date="2015" name="Biomed. Res. Int.">
        <title>Effects of Arsenite Resistance on the Growth and Functional Gene Expression of Leptospirillum ferriphilum and Acidithiobacillus thiooxidans in Pure Culture and Coculture.</title>
        <authorList>
            <person name="Jiang H."/>
            <person name="Liang Y."/>
            <person name="Yin H."/>
            <person name="Xiao Y."/>
            <person name="Guo X."/>
            <person name="Xu Y."/>
            <person name="Hu Q."/>
            <person name="Liu H."/>
            <person name="Liu X."/>
        </authorList>
    </citation>
    <scope>NUCLEOTIDE SEQUENCE [LARGE SCALE GENOMIC DNA]</scope>
    <source>
        <strain evidence="10 11">YSK</strain>
    </source>
</reference>
<proteinExistence type="predicted"/>
<evidence type="ECO:0000313" key="10">
    <source>
        <dbReference type="EMBL" id="AIA30092.1"/>
    </source>
</evidence>
<dbReference type="PROSITE" id="PS51918">
    <property type="entry name" value="RADICAL_SAM"/>
    <property type="match status" value="1"/>
</dbReference>
<comment type="cofactor">
    <cofactor evidence="1">
        <name>[4Fe-4S] cluster</name>
        <dbReference type="ChEBI" id="CHEBI:49883"/>
    </cofactor>
</comment>
<dbReference type="InterPro" id="IPR051198">
    <property type="entry name" value="BchE-like"/>
</dbReference>
<evidence type="ECO:0000256" key="2">
    <source>
        <dbReference type="ARBA" id="ARBA00022603"/>
    </source>
</evidence>
<dbReference type="InterPro" id="IPR006158">
    <property type="entry name" value="Cobalamin-bd"/>
</dbReference>
<dbReference type="Pfam" id="PF02310">
    <property type="entry name" value="B12-binding"/>
    <property type="match status" value="1"/>
</dbReference>
<evidence type="ECO:0000256" key="7">
    <source>
        <dbReference type="ARBA" id="ARBA00023014"/>
    </source>
</evidence>
<keyword evidence="3" id="KW-0808">Transferase</keyword>
<evidence type="ECO:0000256" key="5">
    <source>
        <dbReference type="ARBA" id="ARBA00022723"/>
    </source>
</evidence>
<dbReference type="Pfam" id="PF04055">
    <property type="entry name" value="Radical_SAM"/>
    <property type="match status" value="1"/>
</dbReference>
<keyword evidence="4" id="KW-0949">S-adenosyl-L-methionine</keyword>
<evidence type="ECO:0000259" key="8">
    <source>
        <dbReference type="PROSITE" id="PS51332"/>
    </source>
</evidence>
<dbReference type="HOGENOM" id="CLU_021572_5_1_0"/>
<dbReference type="InterPro" id="IPR023404">
    <property type="entry name" value="rSAM_horseshoe"/>
</dbReference>
<dbReference type="CDD" id="cd02068">
    <property type="entry name" value="radical_SAM_B12_BD"/>
    <property type="match status" value="1"/>
</dbReference>
<dbReference type="Gene3D" id="3.80.30.20">
    <property type="entry name" value="tm_1862 like domain"/>
    <property type="match status" value="1"/>
</dbReference>
<dbReference type="SUPFAM" id="SSF102114">
    <property type="entry name" value="Radical SAM enzymes"/>
    <property type="match status" value="1"/>
</dbReference>
<dbReference type="GO" id="GO:0003824">
    <property type="term" value="F:catalytic activity"/>
    <property type="evidence" value="ECO:0007669"/>
    <property type="project" value="InterPro"/>
</dbReference>
<dbReference type="Proteomes" id="UP000027059">
    <property type="component" value="Chromosome"/>
</dbReference>
<dbReference type="InterPro" id="IPR034466">
    <property type="entry name" value="Methyltransferase_Class_B"/>
</dbReference>
<dbReference type="SFLD" id="SFLDS00029">
    <property type="entry name" value="Radical_SAM"/>
    <property type="match status" value="1"/>
</dbReference>
<keyword evidence="2" id="KW-0489">Methyltransferase</keyword>
<accession>A0A059XXY8</accession>